<accession>A0A076MZN2</accession>
<dbReference type="eggNOG" id="COG0346">
    <property type="taxonomic scope" value="Bacteria"/>
</dbReference>
<dbReference type="KEGG" id="amq:AMETH_2960"/>
<dbReference type="PATRIC" id="fig|1068978.7.peg.3159"/>
<protein>
    <submittedName>
        <fullName evidence="2">Lyase</fullName>
    </submittedName>
</protein>
<dbReference type="OrthoDB" id="9794917at2"/>
<dbReference type="CDD" id="cd07263">
    <property type="entry name" value="VOC_like"/>
    <property type="match status" value="1"/>
</dbReference>
<sequence>MIKGLSHSSVYVLDQDSAKAFYTEKLGFEVRQDLRIGEFRWLTVGPADQPDLDFILMKPGPPQHDAETEKQIRELVAKGALGGGVWKTADCRGTHAELAARGVTFLQEPAERPYGIEAVFRDDSGNWFSLTQPHAFDPGKDWG</sequence>
<name>A0A076MZN2_AMYME</name>
<dbReference type="InterPro" id="IPR004360">
    <property type="entry name" value="Glyas_Fos-R_dOase_dom"/>
</dbReference>
<dbReference type="EMBL" id="CP009110">
    <property type="protein sequence ID" value="AIJ23052.1"/>
    <property type="molecule type" value="Genomic_DNA"/>
</dbReference>
<dbReference type="RefSeq" id="WP_017988049.1">
    <property type="nucleotide sequence ID" value="NZ_AQUL01000002.1"/>
</dbReference>
<dbReference type="Proteomes" id="UP000062973">
    <property type="component" value="Chromosome"/>
</dbReference>
<reference evidence="2 3" key="1">
    <citation type="submission" date="2014-07" db="EMBL/GenBank/DDBJ databases">
        <title>Whole Genome Sequence of the Amycolatopsis methanolica 239.</title>
        <authorList>
            <person name="Tang B."/>
        </authorList>
    </citation>
    <scope>NUCLEOTIDE SEQUENCE [LARGE SCALE GENOMIC DNA]</scope>
    <source>
        <strain evidence="2 3">239</strain>
    </source>
</reference>
<evidence type="ECO:0000313" key="3">
    <source>
        <dbReference type="Proteomes" id="UP000062973"/>
    </source>
</evidence>
<dbReference type="SUPFAM" id="SSF54593">
    <property type="entry name" value="Glyoxalase/Bleomycin resistance protein/Dihydroxybiphenyl dioxygenase"/>
    <property type="match status" value="1"/>
</dbReference>
<keyword evidence="2" id="KW-0456">Lyase</keyword>
<proteinExistence type="predicted"/>
<dbReference type="PROSITE" id="PS51819">
    <property type="entry name" value="VOC"/>
    <property type="match status" value="1"/>
</dbReference>
<dbReference type="AlphaFoldDB" id="A0A076MZN2"/>
<dbReference type="STRING" id="1068978.AMETH_2960"/>
<dbReference type="Pfam" id="PF00903">
    <property type="entry name" value="Glyoxalase"/>
    <property type="match status" value="1"/>
</dbReference>
<gene>
    <name evidence="2" type="ORF">AMETH_2960</name>
</gene>
<organism evidence="2 3">
    <name type="scientific">Amycolatopsis methanolica 239</name>
    <dbReference type="NCBI Taxonomy" id="1068978"/>
    <lineage>
        <taxon>Bacteria</taxon>
        <taxon>Bacillati</taxon>
        <taxon>Actinomycetota</taxon>
        <taxon>Actinomycetes</taxon>
        <taxon>Pseudonocardiales</taxon>
        <taxon>Pseudonocardiaceae</taxon>
        <taxon>Amycolatopsis</taxon>
        <taxon>Amycolatopsis methanolica group</taxon>
    </lineage>
</organism>
<dbReference type="PANTHER" id="PTHR36437:SF2">
    <property type="entry name" value="GLYOXALASE_BLEOMYCIN RESISTANCE PROTEIN_DIOXYGENASE"/>
    <property type="match status" value="1"/>
</dbReference>
<evidence type="ECO:0000313" key="2">
    <source>
        <dbReference type="EMBL" id="AIJ23052.1"/>
    </source>
</evidence>
<dbReference type="InterPro" id="IPR037523">
    <property type="entry name" value="VOC_core"/>
</dbReference>
<dbReference type="InterPro" id="IPR029068">
    <property type="entry name" value="Glyas_Bleomycin-R_OHBP_Dase"/>
</dbReference>
<dbReference type="Gene3D" id="3.10.180.10">
    <property type="entry name" value="2,3-Dihydroxybiphenyl 1,2-Dioxygenase, domain 1"/>
    <property type="match status" value="1"/>
</dbReference>
<dbReference type="PANTHER" id="PTHR36437">
    <property type="entry name" value="GLYOXALASE/BLEOMYCIN RESISTANCE PROTEIN/DIOXYGENASE"/>
    <property type="match status" value="1"/>
</dbReference>
<evidence type="ECO:0000259" key="1">
    <source>
        <dbReference type="PROSITE" id="PS51819"/>
    </source>
</evidence>
<feature type="domain" description="VOC" evidence="1">
    <location>
        <begin position="4"/>
        <end position="133"/>
    </location>
</feature>
<keyword evidence="3" id="KW-1185">Reference proteome</keyword>
<dbReference type="HOGENOM" id="CLU_046006_10_0_11"/>
<dbReference type="GO" id="GO:0016829">
    <property type="term" value="F:lyase activity"/>
    <property type="evidence" value="ECO:0007669"/>
    <property type="project" value="UniProtKB-KW"/>
</dbReference>